<reference evidence="1 2" key="1">
    <citation type="submission" date="2023-06" db="EMBL/GenBank/DDBJ databases">
        <title>Paenibacillus polygonum sp. nov., an endophytic bacterium, isolated from Polygonum lapathifolium L. in Nanji Wetland National Nature Reserve, South of Poyang Lake, Jiangxi Province, China.</title>
        <authorList>
            <person name="Yu Z."/>
        </authorList>
    </citation>
    <scope>NUCLEOTIDE SEQUENCE [LARGE SCALE GENOMIC DNA]</scope>
    <source>
        <strain evidence="1 2">C31</strain>
    </source>
</reference>
<protein>
    <submittedName>
        <fullName evidence="1">Uncharacterized protein</fullName>
    </submittedName>
</protein>
<accession>A0ABY8X7D5</accession>
<organism evidence="1 2">
    <name type="scientific">Paenibacillus polygoni</name>
    <dbReference type="NCBI Taxonomy" id="3050112"/>
    <lineage>
        <taxon>Bacteria</taxon>
        <taxon>Bacillati</taxon>
        <taxon>Bacillota</taxon>
        <taxon>Bacilli</taxon>
        <taxon>Bacillales</taxon>
        <taxon>Paenibacillaceae</taxon>
        <taxon>Paenibacillus</taxon>
    </lineage>
</organism>
<evidence type="ECO:0000313" key="2">
    <source>
        <dbReference type="Proteomes" id="UP001236415"/>
    </source>
</evidence>
<gene>
    <name evidence="1" type="ORF">QPK24_06730</name>
</gene>
<sequence>MNVKKRKAFTRVLLLLPFLLIIVLLPFAYSSKTYYPAAPFSAISKKEAVQALEPSSKELIYLTEEDGKGWYGFKGNQGDGAEAVISFMKSKGWTYQIQEGASYFFGKESGVTSEKEATAIVDSEMWTGQYVLYSIPVRHLEE</sequence>
<dbReference type="RefSeq" id="WP_285747264.1">
    <property type="nucleotide sequence ID" value="NZ_CP127162.1"/>
</dbReference>
<dbReference type="EMBL" id="CP127162">
    <property type="protein sequence ID" value="WIV20382.1"/>
    <property type="molecule type" value="Genomic_DNA"/>
</dbReference>
<evidence type="ECO:0000313" key="1">
    <source>
        <dbReference type="EMBL" id="WIV20382.1"/>
    </source>
</evidence>
<proteinExistence type="predicted"/>
<dbReference type="Proteomes" id="UP001236415">
    <property type="component" value="Chromosome"/>
</dbReference>
<name>A0ABY8X7D5_9BACL</name>
<keyword evidence="2" id="KW-1185">Reference proteome</keyword>